<dbReference type="InterPro" id="IPR009097">
    <property type="entry name" value="Cyclic_Pdiesterase"/>
</dbReference>
<feature type="region of interest" description="Disordered" evidence="1">
    <location>
        <begin position="75"/>
        <end position="105"/>
    </location>
</feature>
<organism evidence="3 4">
    <name type="scientific">Fonsecaea erecta</name>
    <dbReference type="NCBI Taxonomy" id="1367422"/>
    <lineage>
        <taxon>Eukaryota</taxon>
        <taxon>Fungi</taxon>
        <taxon>Dikarya</taxon>
        <taxon>Ascomycota</taxon>
        <taxon>Pezizomycotina</taxon>
        <taxon>Eurotiomycetes</taxon>
        <taxon>Chaetothyriomycetidae</taxon>
        <taxon>Chaetothyriales</taxon>
        <taxon>Herpotrichiellaceae</taxon>
        <taxon>Fonsecaea</taxon>
    </lineage>
</organism>
<dbReference type="GO" id="GO:0006307">
    <property type="term" value="P:DNA alkylation repair"/>
    <property type="evidence" value="ECO:0007669"/>
    <property type="project" value="InterPro"/>
</dbReference>
<feature type="compositionally biased region" description="Basic and acidic residues" evidence="1">
    <location>
        <begin position="465"/>
        <end position="478"/>
    </location>
</feature>
<reference evidence="3 4" key="1">
    <citation type="submission" date="2016-04" db="EMBL/GenBank/DDBJ databases">
        <title>Draft genome of Fonsecaea erecta CBS 125763.</title>
        <authorList>
            <person name="Weiss V.A."/>
            <person name="Vicente V.A."/>
            <person name="Raittz R.T."/>
            <person name="Moreno L.F."/>
            <person name="De Souza E.M."/>
            <person name="Pedrosa F.O."/>
            <person name="Steffens M.B."/>
            <person name="Faoro H."/>
            <person name="Tadra-Sfeir M.Z."/>
            <person name="Najafzadeh M.J."/>
            <person name="Felipe M.S."/>
            <person name="Teixeira M."/>
            <person name="Sun J."/>
            <person name="Xi L."/>
            <person name="Gomes R."/>
            <person name="De Azevedo C.M."/>
            <person name="Salgado C.G."/>
            <person name="Da Silva M.B."/>
            <person name="Nascimento M.F."/>
            <person name="Queiroz-Telles F."/>
            <person name="Attili D.S."/>
            <person name="Gorbushina A."/>
        </authorList>
    </citation>
    <scope>NUCLEOTIDE SEQUENCE [LARGE SCALE GENOMIC DNA]</scope>
    <source>
        <strain evidence="3 4">CBS 125763</strain>
    </source>
</reference>
<dbReference type="Proteomes" id="UP000078343">
    <property type="component" value="Unassembled WGS sequence"/>
</dbReference>
<feature type="compositionally biased region" description="Low complexity" evidence="1">
    <location>
        <begin position="485"/>
        <end position="497"/>
    </location>
</feature>
<dbReference type="GO" id="GO:0005634">
    <property type="term" value="C:nucleus"/>
    <property type="evidence" value="ECO:0007669"/>
    <property type="project" value="TreeGrafter"/>
</dbReference>
<evidence type="ECO:0000259" key="2">
    <source>
        <dbReference type="Pfam" id="PF10469"/>
    </source>
</evidence>
<dbReference type="PANTHER" id="PTHR13360">
    <property type="entry name" value="ACTIVATING SIGNAL COINTEGRATOR 1 COMPLEX SUBUNIT 1"/>
    <property type="match status" value="1"/>
</dbReference>
<feature type="compositionally biased region" description="Basic residues" evidence="1">
    <location>
        <begin position="398"/>
        <end position="413"/>
    </location>
</feature>
<keyword evidence="4" id="KW-1185">Reference proteome</keyword>
<comment type="caution">
    <text evidence="3">The sequence shown here is derived from an EMBL/GenBank/DDBJ whole genome shotgun (WGS) entry which is preliminary data.</text>
</comment>
<feature type="compositionally biased region" description="Polar residues" evidence="1">
    <location>
        <begin position="250"/>
        <end position="272"/>
    </location>
</feature>
<feature type="compositionally biased region" description="Basic and acidic residues" evidence="1">
    <location>
        <begin position="185"/>
        <end position="200"/>
    </location>
</feature>
<evidence type="ECO:0000313" key="4">
    <source>
        <dbReference type="Proteomes" id="UP000078343"/>
    </source>
</evidence>
<dbReference type="Gene3D" id="3.90.1140.10">
    <property type="entry name" value="Cyclic phosphodiesterase"/>
    <property type="match status" value="2"/>
</dbReference>
<gene>
    <name evidence="3" type="ORF">AYL99_03240</name>
</gene>
<dbReference type="GO" id="GO:0006355">
    <property type="term" value="P:regulation of DNA-templated transcription"/>
    <property type="evidence" value="ECO:0007669"/>
    <property type="project" value="TreeGrafter"/>
</dbReference>
<dbReference type="GeneID" id="30007410"/>
<dbReference type="PANTHER" id="PTHR13360:SF1">
    <property type="entry name" value="ACTIVATING SIGNAL COINTEGRATOR 1 COMPLEX SUBUNIT 1"/>
    <property type="match status" value="1"/>
</dbReference>
<sequence>MTGQTHLEHELSEPVSTPEAPGTPEKPTLGKVTAKIQHNRRPTHFVCFPLVTDQSVTQLSKSLAYFRSITTPLPLADRDATPERDDGHQTRRDSAAPGQSSSEVRGQYAHEALRVIPEPAHRPPGTFHLTLGVMYLPHEEDLERAASLLQNIDYVELLRRAESAERDEAQMSVPGERTKKTSRRGAREDANDVSPDKETQLEGQRGPRGLPPGAAQTPSMEPPKAENSSSIAEEGGQSSEAQHDARNPQPIGTGQSDTQQRQPTRNPDTSSHGPDEKGTLYQAAQEVGAILSSPVQPLKSLSRDISPPRRVSARLLQDDDSRKQALPHPLTISLTSLGTFPSPRSARVFYAHPHDPTSRLHRFGNLVRDIFREAGLITETRPLVLHATVANMIYVKGKGGRGRGGRGGRRGGKGRNGDGGNVDAREILRLFNQGTDTNARPVGVTAAAVAASSSSSSSRSSVRAGFRDGLNESDHNNGDVDEESSAAATMSTTTTTTPDRPFTWARDITIRSIRICKMGAEPSTLPGWGLEYRPVAEKVFMPETRTLGKGEGEGEEGEEEEGQD</sequence>
<feature type="domain" description="A-kinase anchor protein 7-like phosphoesterase" evidence="2">
    <location>
        <begin position="326"/>
        <end position="432"/>
    </location>
</feature>
<name>A0A178ZXK5_9EURO</name>
<protein>
    <recommendedName>
        <fullName evidence="2">A-kinase anchor protein 7-like phosphoesterase domain-containing protein</fullName>
    </recommendedName>
</protein>
<evidence type="ECO:0000313" key="3">
    <source>
        <dbReference type="EMBL" id="OAP64013.1"/>
    </source>
</evidence>
<feature type="region of interest" description="Disordered" evidence="1">
    <location>
        <begin position="164"/>
        <end position="277"/>
    </location>
</feature>
<accession>A0A178ZXK5</accession>
<proteinExistence type="predicted"/>
<feature type="region of interest" description="Disordered" evidence="1">
    <location>
        <begin position="1"/>
        <end position="29"/>
    </location>
</feature>
<feature type="compositionally biased region" description="Polar residues" evidence="1">
    <location>
        <begin position="226"/>
        <end position="240"/>
    </location>
</feature>
<feature type="compositionally biased region" description="Acidic residues" evidence="1">
    <location>
        <begin position="553"/>
        <end position="564"/>
    </location>
</feature>
<dbReference type="Pfam" id="PF10469">
    <property type="entry name" value="AKAP7_NLS"/>
    <property type="match status" value="1"/>
</dbReference>
<feature type="region of interest" description="Disordered" evidence="1">
    <location>
        <begin position="542"/>
        <end position="564"/>
    </location>
</feature>
<dbReference type="RefSeq" id="XP_018697380.1">
    <property type="nucleotide sequence ID" value="XM_018834756.1"/>
</dbReference>
<dbReference type="InterPro" id="IPR019510">
    <property type="entry name" value="AKAP7-like_phosphoesterase"/>
</dbReference>
<evidence type="ECO:0000256" key="1">
    <source>
        <dbReference type="SAM" id="MobiDB-lite"/>
    </source>
</evidence>
<dbReference type="InterPro" id="IPR009210">
    <property type="entry name" value="ASCC1"/>
</dbReference>
<dbReference type="SUPFAM" id="SSF55144">
    <property type="entry name" value="LigT-like"/>
    <property type="match status" value="1"/>
</dbReference>
<feature type="compositionally biased region" description="Low complexity" evidence="1">
    <location>
        <begin position="450"/>
        <end position="464"/>
    </location>
</feature>
<dbReference type="OrthoDB" id="277832at2759"/>
<feature type="compositionally biased region" description="Basic and acidic residues" evidence="1">
    <location>
        <begin position="76"/>
        <end position="94"/>
    </location>
</feature>
<dbReference type="STRING" id="1367422.A0A178ZXK5"/>
<feature type="compositionally biased region" description="Basic and acidic residues" evidence="1">
    <location>
        <begin position="1"/>
        <end position="12"/>
    </location>
</feature>
<dbReference type="AlphaFoldDB" id="A0A178ZXK5"/>
<feature type="region of interest" description="Disordered" evidence="1">
    <location>
        <begin position="398"/>
        <end position="421"/>
    </location>
</feature>
<dbReference type="EMBL" id="LVYI01000002">
    <property type="protein sequence ID" value="OAP64013.1"/>
    <property type="molecule type" value="Genomic_DNA"/>
</dbReference>
<feature type="region of interest" description="Disordered" evidence="1">
    <location>
        <begin position="450"/>
        <end position="501"/>
    </location>
</feature>